<keyword evidence="2" id="KW-1185">Reference proteome</keyword>
<evidence type="ECO:0000313" key="2">
    <source>
        <dbReference type="Proteomes" id="UP000008311"/>
    </source>
</evidence>
<dbReference type="InParanoid" id="B9T621"/>
<dbReference type="AlphaFoldDB" id="B9T621"/>
<sequence length="90" mass="9534">MRSAEVDSAVMAVVACIVDGVKPPSWETFKICISYAKDTEGPYAEGPTAGVVVVAVTSSNISILLDPAERVAATAEADYCLRRSAYFFLA</sequence>
<organism evidence="1 2">
    <name type="scientific">Ricinus communis</name>
    <name type="common">Castor bean</name>
    <dbReference type="NCBI Taxonomy" id="3988"/>
    <lineage>
        <taxon>Eukaryota</taxon>
        <taxon>Viridiplantae</taxon>
        <taxon>Streptophyta</taxon>
        <taxon>Embryophyta</taxon>
        <taxon>Tracheophyta</taxon>
        <taxon>Spermatophyta</taxon>
        <taxon>Magnoliopsida</taxon>
        <taxon>eudicotyledons</taxon>
        <taxon>Gunneridae</taxon>
        <taxon>Pentapetalae</taxon>
        <taxon>rosids</taxon>
        <taxon>fabids</taxon>
        <taxon>Malpighiales</taxon>
        <taxon>Euphorbiaceae</taxon>
        <taxon>Acalyphoideae</taxon>
        <taxon>Acalypheae</taxon>
        <taxon>Ricinus</taxon>
    </lineage>
</organism>
<dbReference type="Proteomes" id="UP000008311">
    <property type="component" value="Unassembled WGS sequence"/>
</dbReference>
<reference evidence="2" key="1">
    <citation type="journal article" date="2010" name="Nat. Biotechnol.">
        <title>Draft genome sequence of the oilseed species Ricinus communis.</title>
        <authorList>
            <person name="Chan A.P."/>
            <person name="Crabtree J."/>
            <person name="Zhao Q."/>
            <person name="Lorenzi H."/>
            <person name="Orvis J."/>
            <person name="Puiu D."/>
            <person name="Melake-Berhan A."/>
            <person name="Jones K.M."/>
            <person name="Redman J."/>
            <person name="Chen G."/>
            <person name="Cahoon E.B."/>
            <person name="Gedil M."/>
            <person name="Stanke M."/>
            <person name="Haas B.J."/>
            <person name="Wortman J.R."/>
            <person name="Fraser-Liggett C.M."/>
            <person name="Ravel J."/>
            <person name="Rabinowicz P.D."/>
        </authorList>
    </citation>
    <scope>NUCLEOTIDE SEQUENCE [LARGE SCALE GENOMIC DNA]</scope>
    <source>
        <strain evidence="2">cv. Hale</strain>
    </source>
</reference>
<proteinExistence type="predicted"/>
<name>B9T621_RICCO</name>
<accession>B9T621</accession>
<dbReference type="EMBL" id="EQ974569">
    <property type="protein sequence ID" value="EEF28693.1"/>
    <property type="molecule type" value="Genomic_DNA"/>
</dbReference>
<gene>
    <name evidence="1" type="ORF">RCOM_0042910</name>
</gene>
<protein>
    <submittedName>
        <fullName evidence="1">Uncharacterized protein</fullName>
    </submittedName>
</protein>
<evidence type="ECO:0000313" key="1">
    <source>
        <dbReference type="EMBL" id="EEF28693.1"/>
    </source>
</evidence>